<evidence type="ECO:0000256" key="5">
    <source>
        <dbReference type="ARBA" id="ARBA00023273"/>
    </source>
</evidence>
<dbReference type="GeneID" id="106814191"/>
<comment type="subcellular location">
    <subcellularLocation>
        <location evidence="1">Cell projection</location>
        <location evidence="1">Cilium</location>
        <location evidence="1">Flagellum</location>
    </subcellularLocation>
</comment>
<evidence type="ECO:0000256" key="9">
    <source>
        <dbReference type="SAM" id="MobiDB-lite"/>
    </source>
</evidence>
<evidence type="ECO:0000313" key="11">
    <source>
        <dbReference type="Proteomes" id="UP000695022"/>
    </source>
</evidence>
<evidence type="ECO:0000256" key="1">
    <source>
        <dbReference type="ARBA" id="ARBA00004230"/>
    </source>
</evidence>
<dbReference type="InterPro" id="IPR033253">
    <property type="entry name" value="CFAP45"/>
</dbReference>
<evidence type="ECO:0000256" key="6">
    <source>
        <dbReference type="ARBA" id="ARBA00034116"/>
    </source>
</evidence>
<feature type="coiled-coil region" evidence="8">
    <location>
        <begin position="139"/>
        <end position="198"/>
    </location>
</feature>
<evidence type="ECO:0000256" key="4">
    <source>
        <dbReference type="ARBA" id="ARBA00023069"/>
    </source>
</evidence>
<dbReference type="PANTHER" id="PTHR15504:SF0">
    <property type="entry name" value="CILIA- AND FLAGELLA-ASSOCIATED PROTEIN 45"/>
    <property type="match status" value="1"/>
</dbReference>
<proteinExistence type="inferred from homology"/>
<dbReference type="InterPro" id="IPR043597">
    <property type="entry name" value="TPH_dom"/>
</dbReference>
<keyword evidence="2" id="KW-0282">Flagellum</keyword>
<dbReference type="Proteomes" id="UP000695022">
    <property type="component" value="Unplaced"/>
</dbReference>
<sequence>MTETELSVTGSGSSSGRRRGGRYRTVNKQSTIDESLFGAPNKVTEVVKRVEKHERNQSAPPWFSGSSKKDKVVQVITKDLIRNLIVPKEDPSGQSIVLPVTEFERIKNNARVLSHQERAELLQQLKREKEASQDACQARKDFMQQQEKQRRKNEKLNELDEEAKQKAMFLLEKANEQRQEQEDEIKELNELILKIKCHAIRDAQVQEKEQIGLEVDEEEKRLDVMMEVDRMNALTKQEGLEKKRKQERYQFRAQGSGAMLMLPTHIQTSLARENAEILRRQEVAKEQEKLIDTKVTEYMQQKEVSCCQCRIRDALRAKRNTEQVEREWRRKEKEDVLRKAEVERQLNVAREQQVMAKQHFLAVQAQRDRTEFERVLKAQIEAQDKEHSNDQQRVDRQLQHADDVRKQIRQKELERVQDRKEFFQEGIKLDEEAKLRRQRLDATKRKKIGELRNVGIPEKYIRDVERKVVGVVEPPV</sequence>
<dbReference type="RefSeq" id="XP_014673975.1">
    <property type="nucleotide sequence ID" value="XM_014818489.1"/>
</dbReference>
<reference evidence="12" key="1">
    <citation type="submission" date="2025-08" db="UniProtKB">
        <authorList>
            <consortium name="RefSeq"/>
        </authorList>
    </citation>
    <scope>IDENTIFICATION</scope>
</reference>
<keyword evidence="3 8" id="KW-0175">Coiled coil</keyword>
<comment type="similarity">
    <text evidence="6">Belongs to the CFAP45 family.</text>
</comment>
<keyword evidence="11" id="KW-1185">Reference proteome</keyword>
<evidence type="ECO:0000259" key="10">
    <source>
        <dbReference type="Pfam" id="PF13868"/>
    </source>
</evidence>
<dbReference type="Pfam" id="PF13868">
    <property type="entry name" value="TPH"/>
    <property type="match status" value="2"/>
</dbReference>
<organism evidence="11 12">
    <name type="scientific">Priapulus caudatus</name>
    <name type="common">Priapulid worm</name>
    <dbReference type="NCBI Taxonomy" id="37621"/>
    <lineage>
        <taxon>Eukaryota</taxon>
        <taxon>Metazoa</taxon>
        <taxon>Ecdysozoa</taxon>
        <taxon>Scalidophora</taxon>
        <taxon>Priapulida</taxon>
        <taxon>Priapulimorpha</taxon>
        <taxon>Priapulimorphida</taxon>
        <taxon>Priapulidae</taxon>
        <taxon>Priapulus</taxon>
    </lineage>
</organism>
<gene>
    <name evidence="12" type="primary">LOC106814191</name>
</gene>
<feature type="domain" description="Trichohyalin-plectin-homology" evidence="10">
    <location>
        <begin position="312"/>
        <end position="458"/>
    </location>
</feature>
<evidence type="ECO:0000256" key="8">
    <source>
        <dbReference type="SAM" id="Coils"/>
    </source>
</evidence>
<accession>A0ABM1EP54</accession>
<feature type="region of interest" description="Disordered" evidence="9">
    <location>
        <begin position="1"/>
        <end position="29"/>
    </location>
</feature>
<feature type="coiled-coil region" evidence="8">
    <location>
        <begin position="394"/>
        <end position="421"/>
    </location>
</feature>
<dbReference type="PANTHER" id="PTHR15504">
    <property type="entry name" value="NASOPHARYNGEAL EPITHELIUM SPECIFIC PROTEIN 1"/>
    <property type="match status" value="1"/>
</dbReference>
<evidence type="ECO:0000256" key="3">
    <source>
        <dbReference type="ARBA" id="ARBA00023054"/>
    </source>
</evidence>
<protein>
    <recommendedName>
        <fullName evidence="7">Cilia- and flagella-associated protein 45</fullName>
    </recommendedName>
</protein>
<evidence type="ECO:0000256" key="7">
    <source>
        <dbReference type="ARBA" id="ARBA00034142"/>
    </source>
</evidence>
<evidence type="ECO:0000256" key="2">
    <source>
        <dbReference type="ARBA" id="ARBA00022846"/>
    </source>
</evidence>
<evidence type="ECO:0000313" key="12">
    <source>
        <dbReference type="RefSeq" id="XP_014673975.1"/>
    </source>
</evidence>
<keyword evidence="5" id="KW-0966">Cell projection</keyword>
<feature type="domain" description="Trichohyalin-plectin-homology" evidence="10">
    <location>
        <begin position="179"/>
        <end position="254"/>
    </location>
</feature>
<keyword evidence="4" id="KW-0969">Cilium</keyword>
<name>A0ABM1EP54_PRICU</name>